<feature type="transmembrane region" description="Helical" evidence="1">
    <location>
        <begin position="21"/>
        <end position="41"/>
    </location>
</feature>
<feature type="transmembrane region" description="Helical" evidence="1">
    <location>
        <begin position="53"/>
        <end position="77"/>
    </location>
</feature>
<keyword evidence="1" id="KW-1133">Transmembrane helix</keyword>
<protein>
    <recommendedName>
        <fullName evidence="4">DUF420 domain-containing protein</fullName>
    </recommendedName>
</protein>
<evidence type="ECO:0000313" key="2">
    <source>
        <dbReference type="EMBL" id="GHC45241.1"/>
    </source>
</evidence>
<name>A0A918WHU8_9BACT</name>
<keyword evidence="1" id="KW-0812">Transmembrane</keyword>
<evidence type="ECO:0008006" key="4">
    <source>
        <dbReference type="Google" id="ProtNLM"/>
    </source>
</evidence>
<dbReference type="AlphaFoldDB" id="A0A918WHU8"/>
<proteinExistence type="predicted"/>
<dbReference type="Proteomes" id="UP000644507">
    <property type="component" value="Unassembled WGS sequence"/>
</dbReference>
<dbReference type="PANTHER" id="PTHR37692">
    <property type="entry name" value="HYPOTHETICAL MEMBRANE SPANNING PROTEIN"/>
    <property type="match status" value="1"/>
</dbReference>
<dbReference type="Pfam" id="PF04238">
    <property type="entry name" value="DUF420"/>
    <property type="match status" value="1"/>
</dbReference>
<evidence type="ECO:0000256" key="1">
    <source>
        <dbReference type="SAM" id="Phobius"/>
    </source>
</evidence>
<feature type="transmembrane region" description="Helical" evidence="1">
    <location>
        <begin position="86"/>
        <end position="105"/>
    </location>
</feature>
<gene>
    <name evidence="2" type="primary">yozB</name>
    <name evidence="2" type="ORF">GCM10007100_08130</name>
</gene>
<feature type="transmembrane region" description="Helical" evidence="1">
    <location>
        <begin position="163"/>
        <end position="182"/>
    </location>
</feature>
<feature type="transmembrane region" description="Helical" evidence="1">
    <location>
        <begin position="125"/>
        <end position="151"/>
    </location>
</feature>
<accession>A0A918WHU8</accession>
<organism evidence="2 3">
    <name type="scientific">Roseibacillus persicicus</name>
    <dbReference type="NCBI Taxonomy" id="454148"/>
    <lineage>
        <taxon>Bacteria</taxon>
        <taxon>Pseudomonadati</taxon>
        <taxon>Verrucomicrobiota</taxon>
        <taxon>Verrucomicrobiia</taxon>
        <taxon>Verrucomicrobiales</taxon>
        <taxon>Verrucomicrobiaceae</taxon>
        <taxon>Roseibacillus</taxon>
    </lineage>
</organism>
<comment type="caution">
    <text evidence="2">The sequence shown here is derived from an EMBL/GenBank/DDBJ whole genome shotgun (WGS) entry which is preliminary data.</text>
</comment>
<keyword evidence="3" id="KW-1185">Reference proteome</keyword>
<keyword evidence="1" id="KW-0472">Membrane</keyword>
<dbReference type="InterPro" id="IPR007352">
    <property type="entry name" value="DUF420"/>
</dbReference>
<evidence type="ECO:0000313" key="3">
    <source>
        <dbReference type="Proteomes" id="UP000644507"/>
    </source>
</evidence>
<reference evidence="2" key="2">
    <citation type="submission" date="2020-09" db="EMBL/GenBank/DDBJ databases">
        <authorList>
            <person name="Sun Q."/>
            <person name="Kim S."/>
        </authorList>
    </citation>
    <scope>NUCLEOTIDE SEQUENCE</scope>
    <source>
        <strain evidence="2">KCTC 12988</strain>
    </source>
</reference>
<dbReference type="RefSeq" id="WP_229809376.1">
    <property type="nucleotide sequence ID" value="NZ_BMXI01000003.1"/>
</dbReference>
<reference evidence="2" key="1">
    <citation type="journal article" date="2014" name="Int. J. Syst. Evol. Microbiol.">
        <title>Complete genome sequence of Corynebacterium casei LMG S-19264T (=DSM 44701T), isolated from a smear-ripened cheese.</title>
        <authorList>
            <consortium name="US DOE Joint Genome Institute (JGI-PGF)"/>
            <person name="Walter F."/>
            <person name="Albersmeier A."/>
            <person name="Kalinowski J."/>
            <person name="Ruckert C."/>
        </authorList>
    </citation>
    <scope>NUCLEOTIDE SEQUENCE</scope>
    <source>
        <strain evidence="2">KCTC 12988</strain>
    </source>
</reference>
<dbReference type="EMBL" id="BMXI01000003">
    <property type="protein sequence ID" value="GHC45241.1"/>
    <property type="molecule type" value="Genomic_DNA"/>
</dbReference>
<sequence length="187" mass="20777">MSERMRYLGKASNDELARKMMKVVWVLSVVVLGLVVAMRRIKLPLPEGVDLTFLPAVNAGLNTGVALLLVGGLVAVLKGRITLHRILMSVAVLFSVAFLLCYVAYHITTGETTFGGEGWIKTVYYVILVTHVVLAAVSFPFILMTLVFAATNQFGKHKRLSRRIYPIWLYVAVTGPIVYLMLKPYYA</sequence>
<dbReference type="PANTHER" id="PTHR37692:SF1">
    <property type="entry name" value="DUF420 DOMAIN-CONTAINING PROTEIN"/>
    <property type="match status" value="1"/>
</dbReference>